<dbReference type="Proteomes" id="UP000094527">
    <property type="component" value="Unassembled WGS sequence"/>
</dbReference>
<evidence type="ECO:0000256" key="1">
    <source>
        <dbReference type="SAM" id="MobiDB-lite"/>
    </source>
</evidence>
<gene>
    <name evidence="3" type="ORF">Ocin01_14868</name>
</gene>
<organism evidence="3 4">
    <name type="scientific">Orchesella cincta</name>
    <name type="common">Springtail</name>
    <name type="synonym">Podura cincta</name>
    <dbReference type="NCBI Taxonomy" id="48709"/>
    <lineage>
        <taxon>Eukaryota</taxon>
        <taxon>Metazoa</taxon>
        <taxon>Ecdysozoa</taxon>
        <taxon>Arthropoda</taxon>
        <taxon>Hexapoda</taxon>
        <taxon>Collembola</taxon>
        <taxon>Entomobryomorpha</taxon>
        <taxon>Entomobryoidea</taxon>
        <taxon>Orchesellidae</taxon>
        <taxon>Orchesellinae</taxon>
        <taxon>Orchesella</taxon>
    </lineage>
</organism>
<dbReference type="EMBL" id="LJIJ01001413">
    <property type="protein sequence ID" value="ODM91814.1"/>
    <property type="molecule type" value="Genomic_DNA"/>
</dbReference>
<name>A0A1D2MG12_ORCCI</name>
<feature type="compositionally biased region" description="Polar residues" evidence="1">
    <location>
        <begin position="170"/>
        <end position="183"/>
    </location>
</feature>
<protein>
    <recommendedName>
        <fullName evidence="2">C2H2-type domain-containing protein</fullName>
    </recommendedName>
</protein>
<dbReference type="InterPro" id="IPR013087">
    <property type="entry name" value="Znf_C2H2_type"/>
</dbReference>
<dbReference type="AlphaFoldDB" id="A0A1D2MG12"/>
<reference evidence="3 4" key="1">
    <citation type="journal article" date="2016" name="Genome Biol. Evol.">
        <title>Gene Family Evolution Reflects Adaptation to Soil Environmental Stressors in the Genome of the Collembolan Orchesella cincta.</title>
        <authorList>
            <person name="Faddeeva-Vakhrusheva A."/>
            <person name="Derks M.F."/>
            <person name="Anvar S.Y."/>
            <person name="Agamennone V."/>
            <person name="Suring W."/>
            <person name="Smit S."/>
            <person name="van Straalen N.M."/>
            <person name="Roelofs D."/>
        </authorList>
    </citation>
    <scope>NUCLEOTIDE SEQUENCE [LARGE SCALE GENOMIC DNA]</scope>
    <source>
        <tissue evidence="3">Mixed pool</tissue>
    </source>
</reference>
<accession>A0A1D2MG12</accession>
<dbReference type="SMART" id="SM00355">
    <property type="entry name" value="ZnF_C2H2"/>
    <property type="match status" value="2"/>
</dbReference>
<comment type="caution">
    <text evidence="3">The sequence shown here is derived from an EMBL/GenBank/DDBJ whole genome shotgun (WGS) entry which is preliminary data.</text>
</comment>
<feature type="domain" description="C2H2-type" evidence="2">
    <location>
        <begin position="6"/>
        <end position="29"/>
    </location>
</feature>
<feature type="region of interest" description="Disordered" evidence="1">
    <location>
        <begin position="170"/>
        <end position="209"/>
    </location>
</feature>
<sequence>MKEKHCKCPVCDKRLSNPGGLKQHMFTPHWRKAFQVQPMYNVIQLQRKFTETSGRAHTKSKAIPLFTMSLVFGKQRHFKGTYKDGAREKRVTKQGMQYLPKAFHEYGGPFCAHPRTHSPDFGSLWSEFGLDSSTPRYKCYQNECDFTSNKILEFEAHLKKHLRFNYTSTSSCRPKNQGYSSSLKIPPEKKLTDRLPPPPSMPRRKQELKPDLTELTAKKPPTFFISEAEIEDEPSLSSSKMNSSMILTVSVPEPVVLQEQTEFWLWRV</sequence>
<evidence type="ECO:0000313" key="3">
    <source>
        <dbReference type="EMBL" id="ODM91814.1"/>
    </source>
</evidence>
<evidence type="ECO:0000259" key="2">
    <source>
        <dbReference type="PROSITE" id="PS00028"/>
    </source>
</evidence>
<keyword evidence="4" id="KW-1185">Reference proteome</keyword>
<dbReference type="PROSITE" id="PS00028">
    <property type="entry name" value="ZINC_FINGER_C2H2_1"/>
    <property type="match status" value="1"/>
</dbReference>
<proteinExistence type="predicted"/>
<evidence type="ECO:0000313" key="4">
    <source>
        <dbReference type="Proteomes" id="UP000094527"/>
    </source>
</evidence>